<dbReference type="EMBL" id="CP025704">
    <property type="protein sequence ID" value="AUN99494.1"/>
    <property type="molecule type" value="Genomic_DNA"/>
</dbReference>
<evidence type="ECO:0000313" key="1">
    <source>
        <dbReference type="EMBL" id="AUN99494.1"/>
    </source>
</evidence>
<evidence type="ECO:0000313" key="2">
    <source>
        <dbReference type="Proteomes" id="UP000235584"/>
    </source>
</evidence>
<dbReference type="Proteomes" id="UP000235584">
    <property type="component" value="Chromosome"/>
</dbReference>
<dbReference type="SUPFAM" id="SSF52266">
    <property type="entry name" value="SGNH hydrolase"/>
    <property type="match status" value="2"/>
</dbReference>
<reference evidence="1 2" key="1">
    <citation type="submission" date="2018-01" db="EMBL/GenBank/DDBJ databases">
        <title>Complete genome sequence of Bacteriovorax stolpii DSM12778.</title>
        <authorList>
            <person name="Tang B."/>
            <person name="Chang J."/>
        </authorList>
    </citation>
    <scope>NUCLEOTIDE SEQUENCE [LARGE SCALE GENOMIC DNA]</scope>
    <source>
        <strain evidence="1 2">DSM 12778</strain>
    </source>
</reference>
<sequence>MRKNIKSLLIKVSFFCLSLVVSVAVCEVALNYLLKKYQMPYTYTAVKNNPHKNFNEEKMRRHEDIYEMYKSLPSNLEIITVGDSFTNGGNVEWEQSYPFRLFEKLDKRFPVSNMGICEDTTKGTYMRLSHYFQNKKDLSRKTIVVVLVGAADMFYDTGKEFESFYNEYMRGNHISSESISFKIEDQLSFFSKLKTVKMTKFVFDWAQNKIFDDQQTTVKNALAERLQSCFDSTGSARRECFIKHLSKIKTAFKDGYSKIFFKKLQDTIISVNLRDKDGSEERIVEDLLTAIHVFPRMLAAPSVLYNLVSYTTLQSHYSLELDIIPLVKHITADERDFFHKIEKDHDQINKSSTMLKSIESWSSYGAEARRIQSQYHEKIINLVQKERGEIIFLTYPLDYKNINSAIMKLAQKDNVHVVNVASVFNKLINSGVPQDELIGDWEHCTPKGYDVIASAVLSKIEEISRLDKKNVVSY</sequence>
<dbReference type="Gene3D" id="3.40.50.1110">
    <property type="entry name" value="SGNH hydrolase"/>
    <property type="match status" value="2"/>
</dbReference>
<dbReference type="KEGG" id="bsto:C0V70_15550"/>
<proteinExistence type="predicted"/>
<name>A0A2K9NXI9_BACTC</name>
<dbReference type="AlphaFoldDB" id="A0A2K9NXI9"/>
<dbReference type="RefSeq" id="WP_102244785.1">
    <property type="nucleotide sequence ID" value="NZ_CP025704.1"/>
</dbReference>
<dbReference type="GO" id="GO:0016788">
    <property type="term" value="F:hydrolase activity, acting on ester bonds"/>
    <property type="evidence" value="ECO:0007669"/>
    <property type="project" value="UniProtKB-ARBA"/>
</dbReference>
<accession>A0A2K9NXI9</accession>
<protein>
    <submittedName>
        <fullName evidence="1">Uncharacterized protein</fullName>
    </submittedName>
</protein>
<keyword evidence="2" id="KW-1185">Reference proteome</keyword>
<gene>
    <name evidence="1" type="ORF">C0V70_15550</name>
</gene>
<organism evidence="1 2">
    <name type="scientific">Bacteriovorax stolpii</name>
    <name type="common">Bdellovibrio stolpii</name>
    <dbReference type="NCBI Taxonomy" id="960"/>
    <lineage>
        <taxon>Bacteria</taxon>
        <taxon>Pseudomonadati</taxon>
        <taxon>Bdellovibrionota</taxon>
        <taxon>Bacteriovoracia</taxon>
        <taxon>Bacteriovoracales</taxon>
        <taxon>Bacteriovoracaceae</taxon>
        <taxon>Bacteriovorax</taxon>
    </lineage>
</organism>
<dbReference type="InterPro" id="IPR036514">
    <property type="entry name" value="SGNH_hydro_sf"/>
</dbReference>